<sequence length="283" mass="31025">MKRREVITGTSLALLAGCLGDSQSEEETEDTAENTPTPSPIETSTPTRSSTPTSLKPVVSNVNLVSEWQEFGDVTARSIEGAGRGASIVIGYRYSVQVHDGEHDITKQARIFDSSGTRVAQTSSEDQQLVDGEGYQEWEGAFDFETEGWDLGEYEAEVIIKDNISGKVSSKTIGEFSLNSPLGDGEAKLISYSGPESLQPDESYSYSLELENTANRDSSIVSTLSVKRDRSEWYTYEDTQFELTIPAGETRTRESGTVTAPSDSGEYTFRIDDIGEVWSFEVV</sequence>
<evidence type="ECO:0000313" key="2">
    <source>
        <dbReference type="EMBL" id="MFA1609874.1"/>
    </source>
</evidence>
<dbReference type="RefSeq" id="WP_372386971.1">
    <property type="nucleotide sequence ID" value="NZ_JBGNYA010000001.1"/>
</dbReference>
<proteinExistence type="predicted"/>
<feature type="compositionally biased region" description="Low complexity" evidence="1">
    <location>
        <begin position="40"/>
        <end position="54"/>
    </location>
</feature>
<comment type="caution">
    <text evidence="2">The sequence shown here is derived from an EMBL/GenBank/DDBJ whole genome shotgun (WGS) entry which is preliminary data.</text>
</comment>
<keyword evidence="3" id="KW-1185">Reference proteome</keyword>
<dbReference type="AlphaFoldDB" id="A0ABD5MB27"/>
<name>A0ABD5MB27_9EURY</name>
<gene>
    <name evidence="2" type="ORF">OS889_02490</name>
</gene>
<reference evidence="2 3" key="1">
    <citation type="submission" date="2024-08" db="EMBL/GenBank/DDBJ databases">
        <title>Halobellus sp. MBLA0158 whole genome sequence.</title>
        <authorList>
            <person name="Hwang C.Y."/>
            <person name="Cho E.-S."/>
            <person name="Seo M.-J."/>
        </authorList>
    </citation>
    <scope>NUCLEOTIDE SEQUENCE [LARGE SCALE GENOMIC DNA]</scope>
    <source>
        <strain evidence="2 3">MBLA0158</strain>
    </source>
</reference>
<feature type="compositionally biased region" description="Acidic residues" evidence="1">
    <location>
        <begin position="23"/>
        <end position="32"/>
    </location>
</feature>
<evidence type="ECO:0000256" key="1">
    <source>
        <dbReference type="SAM" id="MobiDB-lite"/>
    </source>
</evidence>
<feature type="region of interest" description="Disordered" evidence="1">
    <location>
        <begin position="18"/>
        <end position="55"/>
    </location>
</feature>
<protein>
    <recommendedName>
        <fullName evidence="4">DUF4352 domain-containing protein</fullName>
    </recommendedName>
</protein>
<dbReference type="PROSITE" id="PS51257">
    <property type="entry name" value="PROKAR_LIPOPROTEIN"/>
    <property type="match status" value="1"/>
</dbReference>
<dbReference type="Proteomes" id="UP001570511">
    <property type="component" value="Unassembled WGS sequence"/>
</dbReference>
<accession>A0ABD5MB27</accession>
<evidence type="ECO:0008006" key="4">
    <source>
        <dbReference type="Google" id="ProtNLM"/>
    </source>
</evidence>
<evidence type="ECO:0000313" key="3">
    <source>
        <dbReference type="Proteomes" id="UP001570511"/>
    </source>
</evidence>
<organism evidence="2 3">
    <name type="scientific">Halobellus rubicundus</name>
    <dbReference type="NCBI Taxonomy" id="2996466"/>
    <lineage>
        <taxon>Archaea</taxon>
        <taxon>Methanobacteriati</taxon>
        <taxon>Methanobacteriota</taxon>
        <taxon>Stenosarchaea group</taxon>
        <taxon>Halobacteria</taxon>
        <taxon>Halobacteriales</taxon>
        <taxon>Haloferacaceae</taxon>
        <taxon>Halobellus</taxon>
    </lineage>
</organism>
<dbReference type="EMBL" id="JBGNYA010000001">
    <property type="protein sequence ID" value="MFA1609874.1"/>
    <property type="molecule type" value="Genomic_DNA"/>
</dbReference>